<gene>
    <name evidence="2" type="ORF">CLV68_3118</name>
</gene>
<dbReference type="Proteomes" id="UP000282454">
    <property type="component" value="Unassembled WGS sequence"/>
</dbReference>
<evidence type="ECO:0000313" key="2">
    <source>
        <dbReference type="EMBL" id="RLK58646.1"/>
    </source>
</evidence>
<feature type="transmembrane region" description="Helical" evidence="1">
    <location>
        <begin position="84"/>
        <end position="108"/>
    </location>
</feature>
<feature type="transmembrane region" description="Helical" evidence="1">
    <location>
        <begin position="18"/>
        <end position="35"/>
    </location>
</feature>
<protein>
    <recommendedName>
        <fullName evidence="4">ABC transporter</fullName>
    </recommendedName>
</protein>
<evidence type="ECO:0000313" key="3">
    <source>
        <dbReference type="Proteomes" id="UP000282454"/>
    </source>
</evidence>
<sequence length="217" mass="22048">MIALVRYTLATTIHGQRYLAPVLLFFAGVGISAGSDSGPLPGVYALNSGILLVCATWVTMAVISVEDPTHRAITVVAARGPVKVLAAAVVVSALIAVGLTIVGLGLPLAMHPRPVTAADLPAGAMAHLLCAALGLAFGLLCSRLVIRRQGHALLAALVLVTAALLTTGSPPNTLFKRMANTSHAADVLPTAAAMLPIGLAVLALAAALTHIVSVRRD</sequence>
<name>A0A421B2J7_9PSEU</name>
<feature type="transmembrane region" description="Helical" evidence="1">
    <location>
        <begin position="41"/>
        <end position="63"/>
    </location>
</feature>
<keyword evidence="1" id="KW-1133">Transmembrane helix</keyword>
<keyword evidence="1" id="KW-0472">Membrane</keyword>
<proteinExistence type="predicted"/>
<feature type="transmembrane region" description="Helical" evidence="1">
    <location>
        <begin position="120"/>
        <end position="140"/>
    </location>
</feature>
<comment type="caution">
    <text evidence="2">The sequence shown here is derived from an EMBL/GenBank/DDBJ whole genome shotgun (WGS) entry which is preliminary data.</text>
</comment>
<accession>A0A421B2J7</accession>
<keyword evidence="3" id="KW-1185">Reference proteome</keyword>
<feature type="transmembrane region" description="Helical" evidence="1">
    <location>
        <begin position="191"/>
        <end position="212"/>
    </location>
</feature>
<dbReference type="AlphaFoldDB" id="A0A421B2J7"/>
<reference evidence="2 3" key="1">
    <citation type="submission" date="2018-10" db="EMBL/GenBank/DDBJ databases">
        <title>Genomic Encyclopedia of Archaeal and Bacterial Type Strains, Phase II (KMG-II): from individual species to whole genera.</title>
        <authorList>
            <person name="Goeker M."/>
        </authorList>
    </citation>
    <scope>NUCLEOTIDE SEQUENCE [LARGE SCALE GENOMIC DNA]</scope>
    <source>
        <strain evidence="2 3">DSM 45657</strain>
    </source>
</reference>
<evidence type="ECO:0008006" key="4">
    <source>
        <dbReference type="Google" id="ProtNLM"/>
    </source>
</evidence>
<feature type="transmembrane region" description="Helical" evidence="1">
    <location>
        <begin position="152"/>
        <end position="171"/>
    </location>
</feature>
<evidence type="ECO:0000256" key="1">
    <source>
        <dbReference type="SAM" id="Phobius"/>
    </source>
</evidence>
<organism evidence="2 3">
    <name type="scientific">Actinokineospora cianjurensis</name>
    <dbReference type="NCBI Taxonomy" id="585224"/>
    <lineage>
        <taxon>Bacteria</taxon>
        <taxon>Bacillati</taxon>
        <taxon>Actinomycetota</taxon>
        <taxon>Actinomycetes</taxon>
        <taxon>Pseudonocardiales</taxon>
        <taxon>Pseudonocardiaceae</taxon>
        <taxon>Actinokineospora</taxon>
    </lineage>
</organism>
<dbReference type="EMBL" id="RCDD01000002">
    <property type="protein sequence ID" value="RLK58646.1"/>
    <property type="molecule type" value="Genomic_DNA"/>
</dbReference>
<keyword evidence="1" id="KW-0812">Transmembrane</keyword>
<dbReference type="RefSeq" id="WP_170224386.1">
    <property type="nucleotide sequence ID" value="NZ_RCDD01000002.1"/>
</dbReference>